<dbReference type="InterPro" id="IPR016130">
    <property type="entry name" value="Tyr_Pase_AS"/>
</dbReference>
<keyword evidence="4" id="KW-1185">Reference proteome</keyword>
<dbReference type="InterPro" id="IPR050561">
    <property type="entry name" value="PTP"/>
</dbReference>
<name>A0A318JFA2_9BURK</name>
<dbReference type="SMART" id="SM00404">
    <property type="entry name" value="PTPc_motif"/>
    <property type="match status" value="1"/>
</dbReference>
<organism evidence="3 4">
    <name type="scientific">Undibacterium pigrum</name>
    <dbReference type="NCBI Taxonomy" id="401470"/>
    <lineage>
        <taxon>Bacteria</taxon>
        <taxon>Pseudomonadati</taxon>
        <taxon>Pseudomonadota</taxon>
        <taxon>Betaproteobacteria</taxon>
        <taxon>Burkholderiales</taxon>
        <taxon>Oxalobacteraceae</taxon>
        <taxon>Undibacterium</taxon>
    </lineage>
</organism>
<dbReference type="InterPro" id="IPR000387">
    <property type="entry name" value="Tyr_Pase_dom"/>
</dbReference>
<keyword evidence="1" id="KW-0378">Hydrolase</keyword>
<dbReference type="PANTHER" id="PTHR23339">
    <property type="entry name" value="TYROSINE SPECIFIC PROTEIN PHOSPHATASE AND DUAL SPECIFICITY PROTEIN PHOSPHATASE"/>
    <property type="match status" value="1"/>
</dbReference>
<proteinExistence type="predicted"/>
<dbReference type="PROSITE" id="PS00383">
    <property type="entry name" value="TYR_PHOSPHATASE_1"/>
    <property type="match status" value="1"/>
</dbReference>
<evidence type="ECO:0000256" key="1">
    <source>
        <dbReference type="ARBA" id="ARBA00022801"/>
    </source>
</evidence>
<dbReference type="Gene3D" id="3.90.190.10">
    <property type="entry name" value="Protein tyrosine phosphatase superfamily"/>
    <property type="match status" value="1"/>
</dbReference>
<evidence type="ECO:0000259" key="2">
    <source>
        <dbReference type="PROSITE" id="PS50056"/>
    </source>
</evidence>
<dbReference type="RefSeq" id="WP_110254880.1">
    <property type="nucleotide sequence ID" value="NZ_QJKB01000002.1"/>
</dbReference>
<dbReference type="InterPro" id="IPR057023">
    <property type="entry name" value="PTP-SAK"/>
</dbReference>
<dbReference type="EMBL" id="QJKB01000002">
    <property type="protein sequence ID" value="PXX45453.1"/>
    <property type="molecule type" value="Genomic_DNA"/>
</dbReference>
<dbReference type="Proteomes" id="UP000247792">
    <property type="component" value="Unassembled WGS sequence"/>
</dbReference>
<dbReference type="InterPro" id="IPR029021">
    <property type="entry name" value="Prot-tyrosine_phosphatase-like"/>
</dbReference>
<dbReference type="GO" id="GO:0016791">
    <property type="term" value="F:phosphatase activity"/>
    <property type="evidence" value="ECO:0007669"/>
    <property type="project" value="UniProtKB-ARBA"/>
</dbReference>
<reference evidence="3 4" key="1">
    <citation type="submission" date="2018-05" db="EMBL/GenBank/DDBJ databases">
        <title>Genomic Encyclopedia of Type Strains, Phase IV (KMG-IV): sequencing the most valuable type-strain genomes for metagenomic binning, comparative biology and taxonomic classification.</title>
        <authorList>
            <person name="Goeker M."/>
        </authorList>
    </citation>
    <scope>NUCLEOTIDE SEQUENCE [LARGE SCALE GENOMIC DNA]</scope>
    <source>
        <strain evidence="3 4">DSM 19792</strain>
    </source>
</reference>
<dbReference type="OrthoDB" id="196319at2"/>
<evidence type="ECO:0000313" key="3">
    <source>
        <dbReference type="EMBL" id="PXX45453.1"/>
    </source>
</evidence>
<evidence type="ECO:0000313" key="4">
    <source>
        <dbReference type="Proteomes" id="UP000247792"/>
    </source>
</evidence>
<accession>A0A318JFA2</accession>
<dbReference type="InterPro" id="IPR003595">
    <property type="entry name" value="Tyr_Pase_cat"/>
</dbReference>
<gene>
    <name evidence="3" type="ORF">DFR42_102681</name>
</gene>
<feature type="domain" description="Tyrosine specific protein phosphatases" evidence="2">
    <location>
        <begin position="94"/>
        <end position="143"/>
    </location>
</feature>
<sequence>MTSKRPHNNTYWVRPGQLLAGEYPGALDEASAAIKLEKFLDCGVDYFIDLTEENELHPYARLLKKLAAERGVQVQHHRFSIPDRNTPSSAKLMQDILHTLREALAKQRTVYVHCFGGIGRTGTVIGCYLSEEHQDAKAGLAELAQLWQQMEKKNYWPDTPQTSEQHAWVMAWPVENEKKHENTERIA</sequence>
<dbReference type="Pfam" id="PF22784">
    <property type="entry name" value="PTP-SAK"/>
    <property type="match status" value="1"/>
</dbReference>
<protein>
    <submittedName>
        <fullName evidence="3">Dual specificity protein phosphatase-like protein</fullName>
    </submittedName>
</protein>
<dbReference type="SUPFAM" id="SSF52799">
    <property type="entry name" value="(Phosphotyrosine protein) phosphatases II"/>
    <property type="match status" value="1"/>
</dbReference>
<dbReference type="PROSITE" id="PS50056">
    <property type="entry name" value="TYR_PHOSPHATASE_2"/>
    <property type="match status" value="1"/>
</dbReference>
<comment type="caution">
    <text evidence="3">The sequence shown here is derived from an EMBL/GenBank/DDBJ whole genome shotgun (WGS) entry which is preliminary data.</text>
</comment>
<dbReference type="AlphaFoldDB" id="A0A318JFA2"/>